<feature type="domain" description="Gfo/Idh/MocA-like oxidoreductase N-terminal" evidence="1">
    <location>
        <begin position="16"/>
        <end position="158"/>
    </location>
</feature>
<feature type="domain" description="Gfo/Idh/MocA-like oxidoreductase bacterial type C-terminal" evidence="2">
    <location>
        <begin position="202"/>
        <end position="427"/>
    </location>
</feature>
<proteinExistence type="predicted"/>
<dbReference type="InterPro" id="IPR000683">
    <property type="entry name" value="Gfo/Idh/MocA-like_OxRdtase_N"/>
</dbReference>
<dbReference type="GO" id="GO:0047061">
    <property type="term" value="F:glucose-fructose oxidoreductase activity"/>
    <property type="evidence" value="ECO:0007669"/>
    <property type="project" value="UniProtKB-EC"/>
</dbReference>
<dbReference type="SUPFAM" id="SSF51735">
    <property type="entry name" value="NAD(P)-binding Rossmann-fold domains"/>
    <property type="match status" value="1"/>
</dbReference>
<accession>A0A5C6FG40</accession>
<comment type="caution">
    <text evidence="3">The sequence shown here is derived from an EMBL/GenBank/DDBJ whole genome shotgun (WGS) entry which is preliminary data.</text>
</comment>
<dbReference type="SUPFAM" id="SSF55347">
    <property type="entry name" value="Glyceraldehyde-3-phosphate dehydrogenase-like, C-terminal domain"/>
    <property type="match status" value="1"/>
</dbReference>
<sequence>MIRSTSIAADSPSNRINVGFIGTGNQGMGMLKRFLAADLGNVLAVCDVNEGSHGYKEPDHFYGRLPAKALVEKSNTAKSKSGSPAKCDAYADFRDVFRRDDIDALVIVVPDHWHKVVTVMALEAGKDVYCEKPLTFSVADGREMIDAVRKGNRILQTGSHERSNPISQFVCEAAKAGKIGQLTKIITKVGYNNKVGPGPGWTAMPVPSNLDYQTWLGPAPDQPYHQDRCLYRFRFNYDYSGGQITNFGAHCNDMAHWGMGLDVGGPTEVECLDAKFLPDGSLFNTATETRFRCKYANGVELICESGEEQVQTRFEGTDGWLQTGYRGTTASNLELLVGLPEPATGTSDPHTSHMANFIDCVKSRNEPRAPVEVGHSSAVLCHIANAMIRMFPETGPGRIAKWDASAEAFTGDDQANKMLAREQRDPFA</sequence>
<dbReference type="Pfam" id="PF01408">
    <property type="entry name" value="GFO_IDH_MocA"/>
    <property type="match status" value="1"/>
</dbReference>
<keyword evidence="3" id="KW-0560">Oxidoreductase</keyword>
<dbReference type="Gene3D" id="3.40.50.720">
    <property type="entry name" value="NAD(P)-binding Rossmann-like Domain"/>
    <property type="match status" value="1"/>
</dbReference>
<evidence type="ECO:0000313" key="3">
    <source>
        <dbReference type="EMBL" id="TWU58619.1"/>
    </source>
</evidence>
<dbReference type="InterPro" id="IPR050463">
    <property type="entry name" value="Gfo/Idh/MocA_oxidrdct_glycsds"/>
</dbReference>
<dbReference type="EMBL" id="SJPW01000002">
    <property type="protein sequence ID" value="TWU58619.1"/>
    <property type="molecule type" value="Genomic_DNA"/>
</dbReference>
<reference evidence="3 4" key="1">
    <citation type="submission" date="2019-02" db="EMBL/GenBank/DDBJ databases">
        <title>Deep-cultivation of Planctomycetes and their phenomic and genomic characterization uncovers novel biology.</title>
        <authorList>
            <person name="Wiegand S."/>
            <person name="Jogler M."/>
            <person name="Boedeker C."/>
            <person name="Pinto D."/>
            <person name="Vollmers J."/>
            <person name="Rivas-Marin E."/>
            <person name="Kohn T."/>
            <person name="Peeters S.H."/>
            <person name="Heuer A."/>
            <person name="Rast P."/>
            <person name="Oberbeckmann S."/>
            <person name="Bunk B."/>
            <person name="Jeske O."/>
            <person name="Meyerdierks A."/>
            <person name="Storesund J.E."/>
            <person name="Kallscheuer N."/>
            <person name="Luecker S."/>
            <person name="Lage O.M."/>
            <person name="Pohl T."/>
            <person name="Merkel B.J."/>
            <person name="Hornburger P."/>
            <person name="Mueller R.-W."/>
            <person name="Bruemmer F."/>
            <person name="Labrenz M."/>
            <person name="Spormann A.M."/>
            <person name="Op Den Camp H."/>
            <person name="Overmann J."/>
            <person name="Amann R."/>
            <person name="Jetten M.S.M."/>
            <person name="Mascher T."/>
            <person name="Medema M.H."/>
            <person name="Devos D.P."/>
            <person name="Kaster A.-K."/>
            <person name="Ovreas L."/>
            <person name="Rohde M."/>
            <person name="Galperin M.Y."/>
            <person name="Jogler C."/>
        </authorList>
    </citation>
    <scope>NUCLEOTIDE SEQUENCE [LARGE SCALE GENOMIC DNA]</scope>
    <source>
        <strain evidence="3 4">Poly51</strain>
    </source>
</reference>
<evidence type="ECO:0000313" key="4">
    <source>
        <dbReference type="Proteomes" id="UP000318288"/>
    </source>
</evidence>
<dbReference type="AlphaFoldDB" id="A0A5C6FG40"/>
<dbReference type="Gene3D" id="3.30.360.10">
    <property type="entry name" value="Dihydrodipicolinate Reductase, domain 2"/>
    <property type="match status" value="1"/>
</dbReference>
<dbReference type="EC" id="1.1.99.28" evidence="3"/>
<dbReference type="InterPro" id="IPR036291">
    <property type="entry name" value="NAD(P)-bd_dom_sf"/>
</dbReference>
<dbReference type="InterPro" id="IPR043906">
    <property type="entry name" value="Gfo/Idh/MocA_OxRdtase_bact_C"/>
</dbReference>
<evidence type="ECO:0000259" key="1">
    <source>
        <dbReference type="Pfam" id="PF01408"/>
    </source>
</evidence>
<protein>
    <submittedName>
        <fullName evidence="3">Glucose--fructose oxidoreductase</fullName>
        <ecNumber evidence="3">1.1.99.28</ecNumber>
    </submittedName>
</protein>
<dbReference type="PANTHER" id="PTHR43818">
    <property type="entry name" value="BCDNA.GH03377"/>
    <property type="match status" value="1"/>
</dbReference>
<dbReference type="Proteomes" id="UP000318288">
    <property type="component" value="Unassembled WGS sequence"/>
</dbReference>
<dbReference type="PANTHER" id="PTHR43818:SF5">
    <property type="entry name" value="OXIDOREDUCTASE FAMILY PROTEIN"/>
    <property type="match status" value="1"/>
</dbReference>
<evidence type="ECO:0000259" key="2">
    <source>
        <dbReference type="Pfam" id="PF19051"/>
    </source>
</evidence>
<keyword evidence="4" id="KW-1185">Reference proteome</keyword>
<name>A0A5C6FG40_9BACT</name>
<dbReference type="GO" id="GO:0000166">
    <property type="term" value="F:nucleotide binding"/>
    <property type="evidence" value="ECO:0007669"/>
    <property type="project" value="InterPro"/>
</dbReference>
<organism evidence="3 4">
    <name type="scientific">Rubripirellula tenax</name>
    <dbReference type="NCBI Taxonomy" id="2528015"/>
    <lineage>
        <taxon>Bacteria</taxon>
        <taxon>Pseudomonadati</taxon>
        <taxon>Planctomycetota</taxon>
        <taxon>Planctomycetia</taxon>
        <taxon>Pirellulales</taxon>
        <taxon>Pirellulaceae</taxon>
        <taxon>Rubripirellula</taxon>
    </lineage>
</organism>
<dbReference type="Pfam" id="PF19051">
    <property type="entry name" value="GFO_IDH_MocA_C2"/>
    <property type="match status" value="1"/>
</dbReference>
<gene>
    <name evidence="3" type="primary">gfo_2</name>
    <name evidence="3" type="ORF">Poly51_13980</name>
</gene>